<organism evidence="1 2">
    <name type="scientific">Glutamicibacter uratoxydans</name>
    <name type="common">Arthrobacter uratoxydans</name>
    <dbReference type="NCBI Taxonomy" id="43667"/>
    <lineage>
        <taxon>Bacteria</taxon>
        <taxon>Bacillati</taxon>
        <taxon>Actinomycetota</taxon>
        <taxon>Actinomycetes</taxon>
        <taxon>Micrococcales</taxon>
        <taxon>Micrococcaceae</taxon>
        <taxon>Glutamicibacter</taxon>
    </lineage>
</organism>
<evidence type="ECO:0000313" key="2">
    <source>
        <dbReference type="Proteomes" id="UP000316612"/>
    </source>
</evidence>
<dbReference type="OrthoDB" id="1780383at2"/>
<dbReference type="Proteomes" id="UP000316612">
    <property type="component" value="Unassembled WGS sequence"/>
</dbReference>
<reference evidence="1 2" key="1">
    <citation type="submission" date="2019-06" db="EMBL/GenBank/DDBJ databases">
        <title>Whole genome shotgun sequence of Glutamicibacter uratoxydans NBRC 15515.</title>
        <authorList>
            <person name="Hosoyama A."/>
            <person name="Uohara A."/>
            <person name="Ohji S."/>
            <person name="Ichikawa N."/>
        </authorList>
    </citation>
    <scope>NUCLEOTIDE SEQUENCE [LARGE SCALE GENOMIC DNA]</scope>
    <source>
        <strain evidence="1 2">NBRC 15515</strain>
    </source>
</reference>
<keyword evidence="2" id="KW-1185">Reference proteome</keyword>
<dbReference type="EMBL" id="BJNY01000001">
    <property type="protein sequence ID" value="GED04514.1"/>
    <property type="molecule type" value="Genomic_DNA"/>
</dbReference>
<name>A0A4Y4DL13_GLUUR</name>
<sequence length="480" mass="53459">MFEGSNIVAPNMTNTVEKRIEEMTWAIRNDREAYNKFKDYLDGNHALPHVPASARAEVREIRDRSTLNLIPLLVGIPSQISFVDGLRRSKQLFPEEWTCWKRSRMQSKQTTIFRTALIYGVSYVAYEEESKTDKKRFNLLSTRDTVAFYEDPVNDRFPVYAYTIKSHPRDEDTPGRAVYYDEDVTIHYDLDTEGNLTNAVEVFHGLGVCPVVRFVCQPDDAGNTRGVIESMIPVQDRVNQTSFDLLMTQSFSSWKLRWASGMMGDPVFDENGDPKIDADGNQVYKPIPISQSTWITVDDPAAKVGTLDETPLNGFIEAFELAVKHFAVVGQLPPHSLLGNMSNLSAETLQAAMSQTLRFGHVLKTSWGDAMCDLFALVAKDQGVVADVEDYEAEVRWRDMSDNTLAAVVDALGKAVQMLGVPGRGLWGKIPGMTTGDVEMLEELADEQGLNAMVDDPSLEAATNREASGPLELRGLDGAQ</sequence>
<proteinExistence type="predicted"/>
<dbReference type="InterPro" id="IPR021145">
    <property type="entry name" value="Portal_protein_SPP1_Gp6-like"/>
</dbReference>
<dbReference type="AlphaFoldDB" id="A0A4Y4DL13"/>
<protein>
    <submittedName>
        <fullName evidence="1">Chromosome partitioning protein ParA</fullName>
    </submittedName>
</protein>
<accession>A0A4Y4DL13</accession>
<gene>
    <name evidence="1" type="ORF">AUR04nite_00460</name>
</gene>
<comment type="caution">
    <text evidence="1">The sequence shown here is derived from an EMBL/GenBank/DDBJ whole genome shotgun (WGS) entry which is preliminary data.</text>
</comment>
<evidence type="ECO:0000313" key="1">
    <source>
        <dbReference type="EMBL" id="GED04514.1"/>
    </source>
</evidence>
<dbReference type="RefSeq" id="WP_141360752.1">
    <property type="nucleotide sequence ID" value="NZ_BAAAJL010000007.1"/>
</dbReference>
<dbReference type="Pfam" id="PF05133">
    <property type="entry name" value="SPP1_portal"/>
    <property type="match status" value="1"/>
</dbReference>